<organism evidence="6 7">
    <name type="scientific">Agaricus bisporus var. burnettii</name>
    <dbReference type="NCBI Taxonomy" id="192524"/>
    <lineage>
        <taxon>Eukaryota</taxon>
        <taxon>Fungi</taxon>
        <taxon>Dikarya</taxon>
        <taxon>Basidiomycota</taxon>
        <taxon>Agaricomycotina</taxon>
        <taxon>Agaricomycetes</taxon>
        <taxon>Agaricomycetidae</taxon>
        <taxon>Agaricales</taxon>
        <taxon>Agaricineae</taxon>
        <taxon>Agaricaceae</taxon>
        <taxon>Agaricus</taxon>
    </lineage>
</organism>
<sequence>MSKYASKWLKVSEPYPHVLLVELSRSPVNAFNGEYWRAYGKLFQDLIEDEYDVRALVLASSLSKMFTAGLDLNEASNLVEETADMKRDGARTSLSMHKLIRRFQEAITKPDQASFPVIAAVHGPVFGLGVDIISSCDIRYAAENSIFAIKEVDVGLAADIGSLAYLPKITGNQSLIRELAYTGRAFSAKEAEKLGLVSRIIPGSREEVVKAALELAKTIAGKSPIAVSGSKRLISHARDHSVSENLVYTQTWNAHAIVTKDMAECATSMKEKRTPEFAPLKVPSKL</sequence>
<evidence type="ECO:0000313" key="6">
    <source>
        <dbReference type="EMBL" id="KAF7760612.1"/>
    </source>
</evidence>
<dbReference type="EMBL" id="JABXXO010000015">
    <property type="protein sequence ID" value="KAF7760612.1"/>
    <property type="molecule type" value="Genomic_DNA"/>
</dbReference>
<dbReference type="PANTHER" id="PTHR43149">
    <property type="entry name" value="ENOYL-COA HYDRATASE"/>
    <property type="match status" value="1"/>
</dbReference>
<protein>
    <recommendedName>
        <fullName evidence="8">Enoyl-CoA hydratase</fullName>
    </recommendedName>
</protein>
<evidence type="ECO:0000313" key="7">
    <source>
        <dbReference type="Proteomes" id="UP000629468"/>
    </source>
</evidence>
<comment type="pathway">
    <text evidence="1">Lipid metabolism; fatty acid beta-oxidation.</text>
</comment>
<comment type="similarity">
    <text evidence="2">Belongs to the enoyl-CoA hydratase/isomerase family.</text>
</comment>
<dbReference type="InterPro" id="IPR014748">
    <property type="entry name" value="Enoyl-CoA_hydra_C"/>
</dbReference>
<dbReference type="SUPFAM" id="SSF52096">
    <property type="entry name" value="ClpP/crotonase"/>
    <property type="match status" value="1"/>
</dbReference>
<dbReference type="Gene3D" id="1.10.12.10">
    <property type="entry name" value="Lyase 2-enoyl-coa Hydratase, Chain A, domain 2"/>
    <property type="match status" value="1"/>
</dbReference>
<dbReference type="GO" id="GO:0005739">
    <property type="term" value="C:mitochondrion"/>
    <property type="evidence" value="ECO:0007669"/>
    <property type="project" value="TreeGrafter"/>
</dbReference>
<evidence type="ECO:0000256" key="4">
    <source>
        <dbReference type="ARBA" id="ARBA00023098"/>
    </source>
</evidence>
<dbReference type="InterPro" id="IPR045002">
    <property type="entry name" value="Ech1-like"/>
</dbReference>
<evidence type="ECO:0008006" key="8">
    <source>
        <dbReference type="Google" id="ProtNLM"/>
    </source>
</evidence>
<keyword evidence="5" id="KW-0413">Isomerase</keyword>
<dbReference type="InterPro" id="IPR001753">
    <property type="entry name" value="Enoyl-CoA_hydra/iso"/>
</dbReference>
<comment type="caution">
    <text evidence="6">The sequence shown here is derived from an EMBL/GenBank/DDBJ whole genome shotgun (WGS) entry which is preliminary data.</text>
</comment>
<evidence type="ECO:0000256" key="5">
    <source>
        <dbReference type="ARBA" id="ARBA00023235"/>
    </source>
</evidence>
<dbReference type="InterPro" id="IPR029045">
    <property type="entry name" value="ClpP/crotonase-like_dom_sf"/>
</dbReference>
<keyword evidence="4" id="KW-0443">Lipid metabolism</keyword>
<reference evidence="6 7" key="1">
    <citation type="journal article" name="Sci. Rep.">
        <title>Telomere-to-telomere assembled and centromere annotated genomes of the two main subspecies of the button mushroom Agaricus bisporus reveal especially polymorphic chromosome ends.</title>
        <authorList>
            <person name="Sonnenberg A.S.M."/>
            <person name="Sedaghat-Telgerd N."/>
            <person name="Lavrijssen B."/>
            <person name="Ohm R.A."/>
            <person name="Hendrickx P.M."/>
            <person name="Scholtmeijer K."/>
            <person name="Baars J.J.P."/>
            <person name="van Peer A."/>
        </authorList>
    </citation>
    <scope>NUCLEOTIDE SEQUENCE [LARGE SCALE GENOMIC DNA]</scope>
    <source>
        <strain evidence="6 7">H119_p4</strain>
    </source>
</reference>
<name>A0A8H7C1K0_AGABI</name>
<dbReference type="AlphaFoldDB" id="A0A8H7C1K0"/>
<keyword evidence="3" id="KW-0276">Fatty acid metabolism</keyword>
<dbReference type="CDD" id="cd06558">
    <property type="entry name" value="crotonase-like"/>
    <property type="match status" value="1"/>
</dbReference>
<dbReference type="UniPathway" id="UPA00659"/>
<evidence type="ECO:0000256" key="2">
    <source>
        <dbReference type="ARBA" id="ARBA00005254"/>
    </source>
</evidence>
<proteinExistence type="inferred from homology"/>
<evidence type="ECO:0000256" key="3">
    <source>
        <dbReference type="ARBA" id="ARBA00022832"/>
    </source>
</evidence>
<dbReference type="PANTHER" id="PTHR43149:SF1">
    <property type="entry name" value="DELTA(3,5)-DELTA(2,4)-DIENOYL-COA ISOMERASE, MITOCHONDRIAL"/>
    <property type="match status" value="1"/>
</dbReference>
<dbReference type="GO" id="GO:0006635">
    <property type="term" value="P:fatty acid beta-oxidation"/>
    <property type="evidence" value="ECO:0007669"/>
    <property type="project" value="UniProtKB-UniPathway"/>
</dbReference>
<dbReference type="Proteomes" id="UP000629468">
    <property type="component" value="Unassembled WGS sequence"/>
</dbReference>
<evidence type="ECO:0000256" key="1">
    <source>
        <dbReference type="ARBA" id="ARBA00005005"/>
    </source>
</evidence>
<gene>
    <name evidence="6" type="ORF">Agabi119p4_11288</name>
</gene>
<dbReference type="GO" id="GO:0051750">
    <property type="term" value="F:delta(3,5)-delta(2,4)-dienoyl-CoA isomerase activity"/>
    <property type="evidence" value="ECO:0007669"/>
    <property type="project" value="TreeGrafter"/>
</dbReference>
<dbReference type="Pfam" id="PF00378">
    <property type="entry name" value="ECH_1"/>
    <property type="match status" value="1"/>
</dbReference>
<dbReference type="FunFam" id="1.10.12.10:FF:000004">
    <property type="entry name" value="Delta3,5-delta2,4-dienoyl-CoA isomerase"/>
    <property type="match status" value="1"/>
</dbReference>
<accession>A0A8H7C1K0</accession>
<dbReference type="Gene3D" id="3.90.226.10">
    <property type="entry name" value="2-enoyl-CoA Hydratase, Chain A, domain 1"/>
    <property type="match status" value="1"/>
</dbReference>